<accession>A0AAV4R8C6</accession>
<keyword evidence="2" id="KW-1185">Reference proteome</keyword>
<reference evidence="1 2" key="1">
    <citation type="submission" date="2021-06" db="EMBL/GenBank/DDBJ databases">
        <title>Caerostris extrusa draft genome.</title>
        <authorList>
            <person name="Kono N."/>
            <person name="Arakawa K."/>
        </authorList>
    </citation>
    <scope>NUCLEOTIDE SEQUENCE [LARGE SCALE GENOMIC DNA]</scope>
</reference>
<gene>
    <name evidence="1" type="ORF">CEXT_804781</name>
</gene>
<evidence type="ECO:0000313" key="1">
    <source>
        <dbReference type="EMBL" id="GIY17279.1"/>
    </source>
</evidence>
<dbReference type="EMBL" id="BPLR01007491">
    <property type="protein sequence ID" value="GIY17279.1"/>
    <property type="molecule type" value="Genomic_DNA"/>
</dbReference>
<proteinExistence type="predicted"/>
<evidence type="ECO:0000313" key="2">
    <source>
        <dbReference type="Proteomes" id="UP001054945"/>
    </source>
</evidence>
<dbReference type="AlphaFoldDB" id="A0AAV4R8C6"/>
<organism evidence="1 2">
    <name type="scientific">Caerostris extrusa</name>
    <name type="common">Bark spider</name>
    <name type="synonym">Caerostris bankana</name>
    <dbReference type="NCBI Taxonomy" id="172846"/>
    <lineage>
        <taxon>Eukaryota</taxon>
        <taxon>Metazoa</taxon>
        <taxon>Ecdysozoa</taxon>
        <taxon>Arthropoda</taxon>
        <taxon>Chelicerata</taxon>
        <taxon>Arachnida</taxon>
        <taxon>Araneae</taxon>
        <taxon>Araneomorphae</taxon>
        <taxon>Entelegynae</taxon>
        <taxon>Araneoidea</taxon>
        <taxon>Araneidae</taxon>
        <taxon>Caerostris</taxon>
    </lineage>
</organism>
<dbReference type="Proteomes" id="UP001054945">
    <property type="component" value="Unassembled WGS sequence"/>
</dbReference>
<name>A0AAV4R8C6_CAEEX</name>
<protein>
    <submittedName>
        <fullName evidence="1">Uncharacterized protein</fullName>
    </submittedName>
</protein>
<comment type="caution">
    <text evidence="1">The sequence shown here is derived from an EMBL/GenBank/DDBJ whole genome shotgun (WGS) entry which is preliminary data.</text>
</comment>
<sequence>MCNSFWNEGTCPLSLSRLGACLRGSFRSLRFHDSSRPSLDYSPTRVPNDQPSASNVIDSADMEYNTAPQPITQTDDLVDISISTVRQLVYLREHYTIFRNDTADMKRTSSSADTIHIHCKILEFYSRNNDQVQRRISQKILNLQFCIYLLYRSVASG</sequence>